<dbReference type="Pfam" id="PF00400">
    <property type="entry name" value="WD40"/>
    <property type="match status" value="1"/>
</dbReference>
<feature type="repeat" description="WD" evidence="3">
    <location>
        <begin position="230"/>
        <end position="271"/>
    </location>
</feature>
<dbReference type="PROSITE" id="PS50082">
    <property type="entry name" value="WD_REPEATS_2"/>
    <property type="match status" value="1"/>
</dbReference>
<protein>
    <submittedName>
        <fullName evidence="6">Lethal(2) giant larvae sro7</fullName>
    </submittedName>
</protein>
<feature type="region of interest" description="Disordered" evidence="4">
    <location>
        <begin position="555"/>
        <end position="579"/>
    </location>
</feature>
<name>A0ABR3TG17_9PEZI</name>
<dbReference type="CDD" id="cd15873">
    <property type="entry name" value="R-SNARE_STXBP5_6"/>
    <property type="match status" value="1"/>
</dbReference>
<keyword evidence="2" id="KW-0268">Exocytosis</keyword>
<proteinExistence type="inferred from homology"/>
<keyword evidence="3" id="KW-0853">WD repeat</keyword>
<dbReference type="EMBL" id="JAJVDC020000001">
    <property type="protein sequence ID" value="KAL1638204.1"/>
    <property type="molecule type" value="Genomic_DNA"/>
</dbReference>
<comment type="caution">
    <text evidence="6">The sequence shown here is derived from an EMBL/GenBank/DDBJ whole genome shotgun (WGS) entry which is preliminary data.</text>
</comment>
<dbReference type="InterPro" id="IPR036322">
    <property type="entry name" value="WD40_repeat_dom_sf"/>
</dbReference>
<dbReference type="Gene3D" id="2.130.10.10">
    <property type="entry name" value="YVTN repeat-like/Quinoprotein amine dehydrogenase"/>
    <property type="match status" value="2"/>
</dbReference>
<dbReference type="InterPro" id="IPR011041">
    <property type="entry name" value="Quinoprot_gluc/sorb_DH_b-prop"/>
</dbReference>
<evidence type="ECO:0000256" key="4">
    <source>
        <dbReference type="SAM" id="MobiDB-lite"/>
    </source>
</evidence>
<evidence type="ECO:0000256" key="2">
    <source>
        <dbReference type="ARBA" id="ARBA00022483"/>
    </source>
</evidence>
<accession>A0ABR3TG17</accession>
<feature type="region of interest" description="Disordered" evidence="4">
    <location>
        <begin position="902"/>
        <end position="947"/>
    </location>
</feature>
<evidence type="ECO:0000259" key="5">
    <source>
        <dbReference type="Pfam" id="PF08596"/>
    </source>
</evidence>
<gene>
    <name evidence="6" type="primary">SRO7</name>
    <name evidence="6" type="ORF">SLS56_000012</name>
</gene>
<feature type="compositionally biased region" description="Low complexity" evidence="4">
    <location>
        <begin position="938"/>
        <end position="947"/>
    </location>
</feature>
<evidence type="ECO:0000256" key="3">
    <source>
        <dbReference type="PROSITE-ProRule" id="PRU00221"/>
    </source>
</evidence>
<comment type="similarity">
    <text evidence="1">Belongs to the WD repeat L(2)GL family.</text>
</comment>
<feature type="compositionally biased region" description="Basic and acidic residues" evidence="4">
    <location>
        <begin position="910"/>
        <end position="937"/>
    </location>
</feature>
<feature type="domain" description="Lethal giant larvae (Lgl)-like C-terminal" evidence="5">
    <location>
        <begin position="524"/>
        <end position="913"/>
    </location>
</feature>
<evidence type="ECO:0000313" key="7">
    <source>
        <dbReference type="Proteomes" id="UP001521116"/>
    </source>
</evidence>
<dbReference type="InterPro" id="IPR001680">
    <property type="entry name" value="WD40_rpt"/>
</dbReference>
<dbReference type="SMART" id="SM00320">
    <property type="entry name" value="WD40"/>
    <property type="match status" value="4"/>
</dbReference>
<evidence type="ECO:0000256" key="1">
    <source>
        <dbReference type="ARBA" id="ARBA00008070"/>
    </source>
</evidence>
<dbReference type="Proteomes" id="UP001521116">
    <property type="component" value="Unassembled WGS sequence"/>
</dbReference>
<dbReference type="InterPro" id="IPR013905">
    <property type="entry name" value="Lgl_C_dom"/>
</dbReference>
<dbReference type="InterPro" id="IPR015943">
    <property type="entry name" value="WD40/YVTN_repeat-like_dom_sf"/>
</dbReference>
<keyword evidence="7" id="KW-1185">Reference proteome</keyword>
<dbReference type="PANTHER" id="PTHR10241:SF25">
    <property type="entry name" value="TOMOSYN, ISOFORM C"/>
    <property type="match status" value="1"/>
</dbReference>
<organism evidence="6 7">
    <name type="scientific">Neofusicoccum ribis</name>
    <dbReference type="NCBI Taxonomy" id="45134"/>
    <lineage>
        <taxon>Eukaryota</taxon>
        <taxon>Fungi</taxon>
        <taxon>Dikarya</taxon>
        <taxon>Ascomycota</taxon>
        <taxon>Pezizomycotina</taxon>
        <taxon>Dothideomycetes</taxon>
        <taxon>Dothideomycetes incertae sedis</taxon>
        <taxon>Botryosphaeriales</taxon>
        <taxon>Botryosphaeriaceae</taxon>
        <taxon>Neofusicoccum</taxon>
    </lineage>
</organism>
<dbReference type="SUPFAM" id="SSF50978">
    <property type="entry name" value="WD40 repeat-like"/>
    <property type="match status" value="1"/>
</dbReference>
<dbReference type="SUPFAM" id="SSF50952">
    <property type="entry name" value="Soluble quinoprotein glucose dehydrogenase"/>
    <property type="match status" value="1"/>
</dbReference>
<dbReference type="PANTHER" id="PTHR10241">
    <property type="entry name" value="LETHAL 2 GIANT LARVAE PROTEIN"/>
    <property type="match status" value="1"/>
</dbReference>
<sequence length="1011" mass="109952">MAHLLRGKQAGIQNDLSAGLGSDLFLIDDIRRYGINSQVSQLAYDPIQSLLAIGTKDTQFGRGQIYVFGEGRVSVVFQLPTKASVQTLQFCADKLVCLDSKHDLSIFSLQTKKMVRSYSPPGTVTALHTDPSVDYAMLGMQNGDVLAYDLDRECLAPFRIPYFWKEYDTRARISPVVTLSFHPRDIGKLLIGYNNGAVVYSFKQNVATKYFHYHLPQGAPGGDSDPSSVNMARSPRLTQAVWHPTGTFILTGHEDSSLVIWDPKDGKDPKESRIIMARTLQDTNVNLPGGGATTAGATPGTFALKEPIFRIAWCAKEDPDDTGILVAGGAPTTLPTKGLSFFELGRTPVYQTSSWQILADHFENPKRQRILPTPPNAEVVDFCLIPRTSPHFAGAQDPIAVLALLSSGEVISLSFPSGLPITPTNQLHVSMTFVHPFIGNFALAPIERTRWLGMVENRSHGPPILRGGVPAKHPLKRFENRNIVQTAHADGTIRLWDAGHGDEIENEAALQADCARAVGRHDGVEVAKLSLAGATGELAAGLRSGEVVVFRWGTNPKVGTEPTPPEPNTPKALTNITPRRDPSLKEGLLPFTLLDEQNGPVTALKLADIGFVAAGFEGGSLAVIDLRGPALIYQASLQDFIKQDKRSSFRKSSTTAAPKPEYSTAIELSVMTLEGEEFSSALLHVGTNLGHLATFKMLPDANGRYKAEFVGAVMLDDRVVRIMPISADSGAPALASQRAFAGLREGSKINGVLIAVTQSGARIFKPATSKGAHKSWDEFLCDNAAVTRYEDQGYALVGLFGDGCVRAYSIPALKEIGSANISHLLDVRRFADATITPSGDILGWVGPAEMALINVWGTEQNLVHKNEDALFNPNMAVPARPTISNMQWISGSQYVSPEDIELLISGPDRPPSKREMEAARADDRQRYEDERASKRQQAESSAAGAAQEGDEGYWAYLQRQMNERTEKLNIMGDNMERLQDNSAGFASDVQKFVAKQKRGMVMGAMKSKFGF</sequence>
<dbReference type="Pfam" id="PF08596">
    <property type="entry name" value="Lgl_C"/>
    <property type="match status" value="1"/>
</dbReference>
<evidence type="ECO:0000313" key="6">
    <source>
        <dbReference type="EMBL" id="KAL1638204.1"/>
    </source>
</evidence>
<reference evidence="6 7" key="1">
    <citation type="submission" date="2024-02" db="EMBL/GenBank/DDBJ databases">
        <title>De novo assembly and annotation of 12 fungi associated with fruit tree decline syndrome in Ontario, Canada.</title>
        <authorList>
            <person name="Sulman M."/>
            <person name="Ellouze W."/>
            <person name="Ilyukhin E."/>
        </authorList>
    </citation>
    <scope>NUCLEOTIDE SEQUENCE [LARGE SCALE GENOMIC DNA]</scope>
    <source>
        <strain evidence="6 7">M1-105</strain>
    </source>
</reference>